<reference evidence="1 2" key="2">
    <citation type="journal article" date="2014" name="Emerg. Microbes Infect.">
        <title>Potential impact on kidney infection: a whole-genome analysis of Leptospira santarosai serovar Shermani.</title>
        <authorList>
            <person name="Chou L.F."/>
            <person name="Chen T.W."/>
            <person name="Ko Y.C."/>
            <person name="Pan M.J."/>
            <person name="Tian Y.C."/>
            <person name="Chiu C.H."/>
            <person name="Tang P."/>
            <person name="Hung C.C."/>
            <person name="Yang C.W."/>
        </authorList>
    </citation>
    <scope>NUCLEOTIDE SEQUENCE</scope>
    <source>
        <strain evidence="1 2">LT 821</strain>
    </source>
</reference>
<proteinExistence type="predicted"/>
<protein>
    <submittedName>
        <fullName evidence="1">Uncharacterized protein</fullName>
    </submittedName>
</protein>
<dbReference type="EMBL" id="CP006694">
    <property type="protein sequence ID" value="EKT85379.1"/>
    <property type="molecule type" value="Genomic_DNA"/>
</dbReference>
<reference evidence="1 2" key="1">
    <citation type="journal article" date="2012" name="Gene">
        <title>Sequence of Leptospira santarosai serovar Shermani genome and prediction of virulence-associated genes.</title>
        <authorList>
            <person name="Chou L.F."/>
            <person name="Chen Y.T."/>
            <person name="Lu C.W."/>
            <person name="Ko Y.C."/>
            <person name="Tang C.Y."/>
            <person name="Pan M.J."/>
            <person name="Tian Y.C."/>
            <person name="Chiu C.H."/>
            <person name="Hung C.C."/>
            <person name="Yang C.W."/>
        </authorList>
    </citation>
    <scope>NUCLEOTIDE SEQUENCE [LARGE SCALE GENOMIC DNA]</scope>
    <source>
        <strain evidence="1">LT 821</strain>
    </source>
</reference>
<name>K8XVF1_9LEPT</name>
<dbReference type="STRING" id="758847.LSS_17830"/>
<dbReference type="Proteomes" id="UP000035800">
    <property type="component" value="Chromosome I"/>
</dbReference>
<dbReference type="AlphaFoldDB" id="K8XVF1"/>
<organism evidence="1 2">
    <name type="scientific">Leptospira santarosai serovar Shermani str. LT 821</name>
    <dbReference type="NCBI Taxonomy" id="758847"/>
    <lineage>
        <taxon>Bacteria</taxon>
        <taxon>Pseudomonadati</taxon>
        <taxon>Spirochaetota</taxon>
        <taxon>Spirochaetia</taxon>
        <taxon>Leptospirales</taxon>
        <taxon>Leptospiraceae</taxon>
        <taxon>Leptospira</taxon>
    </lineage>
</organism>
<dbReference type="PATRIC" id="fig|758847.3.peg.3727"/>
<gene>
    <name evidence="1" type="ORF">LSS_17830</name>
</gene>
<sequence>MIIPEQKNKVQGTKSFSIGRALVRVLLLASLIYST</sequence>
<accession>K8XVF1</accession>
<evidence type="ECO:0000313" key="2">
    <source>
        <dbReference type="Proteomes" id="UP000035800"/>
    </source>
</evidence>
<evidence type="ECO:0000313" key="1">
    <source>
        <dbReference type="EMBL" id="EKT85379.1"/>
    </source>
</evidence>
<dbReference type="KEGG" id="lst:LSS_17830"/>